<sequence length="353" mass="39138">MATREQNTPAAEGRRDDDLVISQSNNGETAPPLPQRPASIRPQPLPQPFYSQHQQVYVPYNGQPNPQLAYATPVRPLPKQSSAYIATRLGLTALCSVLAIIIIALTSILLSQGTSVASVSLYAYAIVVASIIWNTAELITYCVRLRKQAQRGIHPGAHVGLNLIFWLAGIFAILLTVAIYQSVSYAVQRCAGGDDDDDYSYYYGYYCDEYKPYSYYKWNILPVLRALLAIFALWTINHFVLFVLACIDTHKRNVLKPAAFVMPMPAPNTAPTQAVYYPQQVGTQPQQPMQYYPYPIMVQPQPESQTPVPNEKQPAPVDRSLTGFYAPTSGPSMQPSPNNTSVPSPPQNIQQTQ</sequence>
<dbReference type="Proteomes" id="UP001153334">
    <property type="component" value="Unassembled WGS sequence"/>
</dbReference>
<reference evidence="1" key="1">
    <citation type="submission" date="2022-11" db="EMBL/GenBank/DDBJ databases">
        <title>Genome Sequence of Nemania bipapillata.</title>
        <authorList>
            <person name="Buettner E."/>
        </authorList>
    </citation>
    <scope>NUCLEOTIDE SEQUENCE</scope>
    <source>
        <strain evidence="1">CP14</strain>
    </source>
</reference>
<dbReference type="EMBL" id="JAPESX010000132">
    <property type="protein sequence ID" value="KAJ8123054.1"/>
    <property type="molecule type" value="Genomic_DNA"/>
</dbReference>
<evidence type="ECO:0000313" key="2">
    <source>
        <dbReference type="Proteomes" id="UP001153334"/>
    </source>
</evidence>
<evidence type="ECO:0000313" key="1">
    <source>
        <dbReference type="EMBL" id="KAJ8123054.1"/>
    </source>
</evidence>
<proteinExistence type="predicted"/>
<keyword evidence="2" id="KW-1185">Reference proteome</keyword>
<gene>
    <name evidence="1" type="ORF">ONZ43_g906</name>
</gene>
<organism evidence="1 2">
    <name type="scientific">Nemania bipapillata</name>
    <dbReference type="NCBI Taxonomy" id="110536"/>
    <lineage>
        <taxon>Eukaryota</taxon>
        <taxon>Fungi</taxon>
        <taxon>Dikarya</taxon>
        <taxon>Ascomycota</taxon>
        <taxon>Pezizomycotina</taxon>
        <taxon>Sordariomycetes</taxon>
        <taxon>Xylariomycetidae</taxon>
        <taxon>Xylariales</taxon>
        <taxon>Xylariaceae</taxon>
        <taxon>Nemania</taxon>
    </lineage>
</organism>
<name>A0ACC2J6S2_9PEZI</name>
<protein>
    <submittedName>
        <fullName evidence="1">Uncharacterized protein</fullName>
    </submittedName>
</protein>
<comment type="caution">
    <text evidence="1">The sequence shown here is derived from an EMBL/GenBank/DDBJ whole genome shotgun (WGS) entry which is preliminary data.</text>
</comment>
<accession>A0ACC2J6S2</accession>